<evidence type="ECO:0000313" key="3">
    <source>
        <dbReference type="EMBL" id="OEV13911.1"/>
    </source>
</evidence>
<protein>
    <recommendedName>
        <fullName evidence="2">Endonuclease/exonuclease/phosphatase domain-containing protein</fullName>
    </recommendedName>
</protein>
<dbReference type="RefSeq" id="WP_171908558.1">
    <property type="nucleotide sequence ID" value="NZ_LJGW01000033.1"/>
</dbReference>
<evidence type="ECO:0000256" key="1">
    <source>
        <dbReference type="SAM" id="SignalP"/>
    </source>
</evidence>
<evidence type="ECO:0000259" key="2">
    <source>
        <dbReference type="Pfam" id="PF03372"/>
    </source>
</evidence>
<dbReference type="AlphaFoldDB" id="A0A1E7LCS8"/>
<gene>
    <name evidence="3" type="ORF">AN218_01430</name>
</gene>
<keyword evidence="4" id="KW-1185">Reference proteome</keyword>
<comment type="caution">
    <text evidence="3">The sequence shown here is derived from an EMBL/GenBank/DDBJ whole genome shotgun (WGS) entry which is preliminary data.</text>
</comment>
<dbReference type="InterPro" id="IPR005135">
    <property type="entry name" value="Endo/exonuclease/phosphatase"/>
</dbReference>
<dbReference type="Gene3D" id="3.60.10.10">
    <property type="entry name" value="Endonuclease/exonuclease/phosphatase"/>
    <property type="match status" value="1"/>
</dbReference>
<feature type="domain" description="Endonuclease/exonuclease/phosphatase" evidence="2">
    <location>
        <begin position="44"/>
        <end position="299"/>
    </location>
</feature>
<dbReference type="GO" id="GO:0003824">
    <property type="term" value="F:catalytic activity"/>
    <property type="evidence" value="ECO:0007669"/>
    <property type="project" value="InterPro"/>
</dbReference>
<evidence type="ECO:0000313" key="4">
    <source>
        <dbReference type="Proteomes" id="UP000176005"/>
    </source>
</evidence>
<feature type="chain" id="PRO_5039317393" description="Endonuclease/exonuclease/phosphatase domain-containing protein" evidence="1">
    <location>
        <begin position="23"/>
        <end position="317"/>
    </location>
</feature>
<proteinExistence type="predicted"/>
<dbReference type="InterPro" id="IPR036691">
    <property type="entry name" value="Endo/exonu/phosph_ase_sf"/>
</dbReference>
<dbReference type="EMBL" id="LJGW01000033">
    <property type="protein sequence ID" value="OEV13911.1"/>
    <property type="molecule type" value="Genomic_DNA"/>
</dbReference>
<reference evidence="3 4" key="1">
    <citation type="journal article" date="2016" name="Front. Microbiol.">
        <title>Comparative Genomics Analysis of Streptomyces Species Reveals Their Adaptation to the Marine Environment and Their Diversity at the Genomic Level.</title>
        <authorList>
            <person name="Tian X."/>
            <person name="Zhang Z."/>
            <person name="Yang T."/>
            <person name="Chen M."/>
            <person name="Li J."/>
            <person name="Chen F."/>
            <person name="Yang J."/>
            <person name="Li W."/>
            <person name="Zhang B."/>
            <person name="Zhang Z."/>
            <person name="Wu J."/>
            <person name="Zhang C."/>
            <person name="Long L."/>
            <person name="Xiao J."/>
        </authorList>
    </citation>
    <scope>NUCLEOTIDE SEQUENCE [LARGE SCALE GENOMIC DNA]</scope>
    <source>
        <strain evidence="3 4">SCSIO 10429</strain>
    </source>
</reference>
<dbReference type="SUPFAM" id="SSF56219">
    <property type="entry name" value="DNase I-like"/>
    <property type="match status" value="1"/>
</dbReference>
<organism evidence="3 4">
    <name type="scientific">Streptomyces nanshensis</name>
    <dbReference type="NCBI Taxonomy" id="518642"/>
    <lineage>
        <taxon>Bacteria</taxon>
        <taxon>Bacillati</taxon>
        <taxon>Actinomycetota</taxon>
        <taxon>Actinomycetes</taxon>
        <taxon>Kitasatosporales</taxon>
        <taxon>Streptomycetaceae</taxon>
        <taxon>Streptomyces</taxon>
    </lineage>
</organism>
<dbReference type="Proteomes" id="UP000176005">
    <property type="component" value="Unassembled WGS sequence"/>
</dbReference>
<name>A0A1E7LCS8_9ACTN</name>
<feature type="signal peptide" evidence="1">
    <location>
        <begin position="1"/>
        <end position="22"/>
    </location>
</feature>
<accession>A0A1E7LCS8</accession>
<sequence length="317" mass="34283">MIASLSGVVAAAGLVVAGVLVAGSDSGSQPAQSGPKPGTYVIGQFNMAGGTTEHGGKGNPPADALAEEIEDRKPAFVTAQETCRDWDERLEQRLPGYTVLFSPVRNLERNPGTPARCHHPTDFGNTIVFRDGLGFDKDETDVHQLGSTDGDEYREMVCVRAERRKFVVCSAHLTPGGGKYLASRQREVATVRRVLTTRYAHYTVLLGGDINDVPLSRVLGRLYDRNYGHGASGAFKEASSPCGDAMKPERRASGLPRARYAPCRLGQPTHSKGKLDYLFVSPSVRVESSGLSYSEHSDHKQLWARVKWGRGAGRSGD</sequence>
<keyword evidence="1" id="KW-0732">Signal</keyword>
<dbReference type="Pfam" id="PF03372">
    <property type="entry name" value="Exo_endo_phos"/>
    <property type="match status" value="1"/>
</dbReference>